<feature type="domain" description="Fibronectin type-III" evidence="2">
    <location>
        <begin position="772"/>
        <end position="861"/>
    </location>
</feature>
<sequence>MNGSPIFTQADVKERWPDGSVKHSIISFILPSLNAGAAATVTFQNQTSGNNTPLTATQMLGSNFNFDAAMELTNGSTVTASARRMLQDGNFTYWTQGPIATTIILTDHSLNRTYDIGFDANRSFRPIFHATFWPTINKVRVRFIGEIANTEALQDQTYALALKTDLTTPTIVYTKPSFTHTANSRWTKEFWIGGAPSAIAINHNLSYLAATTLLPNYDTSKVVPESALSSAYSSWVNAAKDLYDAGQWQKYMPTTGGRPDIGPYPAWTVRWLYTGDARMRGQAFGNADLAAAWPMHFREGKTSKFLDRAQTVPGIGKVLSISSRPTFCFLHWPTCGNAADAIVPVGPTTAGGWIVDRAHQPDAFSAQYLLTGDYWYLEEMWFWSSWNAAYNDGVGSASDAWGRGPTGKEGNIYDQIRGDAWTLRNRVRAAVYAPEGTPEKDYFTVLTDDAIAAWEGMRNITNSPFNGNVMWNWGHARGFGGTHGVPTLHHWSQGDPALLQGLDPAVTKGGISTWEQSFMMYALGLSTELGIRSGELQSWLASEIIGQLTNSGYSPYLISAYRMPINRLSDGDFFQTWAELKTGFLSSYTADGGLAYWNANLGNADHGYSIIAIAASAMVADQPGGAAAWNWIAQHALTAPALNDNPKWAIVPRNLAPPDVVPPNSTPFDFSLTNSGNISVSQGSSVTNIITATLVNGTPASLTFSVSGLPIGATVSFSPVSCSPNCFSTLTLTTQPSAPLGPAVITITATGGGTTKATTFTLTVSDTTAPTFTTSPSASGLTPSGATISFGTSEPTTSVLDYGVTSQYGSTAQNQASAQTSHAITLTNLQSDTTYHYRVRIKDSSGNEASFLNQTFKTLLPSDTTPPSAISDLKLIAATPTSLDLSWTSTGDDASFGQALSYDLRFSTSPLSGSNFSSAARLTGLPTPKPAGNWESYTVIGLNPSTTYYLALKATDDANLASPISNILQSSTTASPPSGGGGGSSGGGGYTPDTTPPAPVAGLRIQAADKEIHLSWTNPADPDFVRTAIVRKLGTTAPTSSTDGTLVYEGTAASFTDTNLTNGQSYSYALFTLDRAG</sequence>
<gene>
    <name evidence="3" type="ORF">A3I40_03370</name>
</gene>
<dbReference type="InterPro" id="IPR013783">
    <property type="entry name" value="Ig-like_fold"/>
</dbReference>
<dbReference type="CDD" id="cd00063">
    <property type="entry name" value="FN3"/>
    <property type="match status" value="1"/>
</dbReference>
<dbReference type="PROSITE" id="PS50853">
    <property type="entry name" value="FN3"/>
    <property type="match status" value="2"/>
</dbReference>
<reference evidence="3 4" key="1">
    <citation type="journal article" date="2016" name="Nat. Commun.">
        <title>Thousands of microbial genomes shed light on interconnected biogeochemical processes in an aquifer system.</title>
        <authorList>
            <person name="Anantharaman K."/>
            <person name="Brown C.T."/>
            <person name="Hug L.A."/>
            <person name="Sharon I."/>
            <person name="Castelle C.J."/>
            <person name="Probst A.J."/>
            <person name="Thomas B.C."/>
            <person name="Singh A."/>
            <person name="Wilkins M.J."/>
            <person name="Karaoz U."/>
            <person name="Brodie E.L."/>
            <person name="Williams K.H."/>
            <person name="Hubbard S.S."/>
            <person name="Banfield J.F."/>
        </authorList>
    </citation>
    <scope>NUCLEOTIDE SEQUENCE [LARGE SCALE GENOMIC DNA]</scope>
</reference>
<dbReference type="SUPFAM" id="SSF49265">
    <property type="entry name" value="Fibronectin type III"/>
    <property type="match status" value="2"/>
</dbReference>
<feature type="region of interest" description="Disordered" evidence="1">
    <location>
        <begin position="969"/>
        <end position="999"/>
    </location>
</feature>
<name>A0A1F7V6T2_9BACT</name>
<evidence type="ECO:0000256" key="1">
    <source>
        <dbReference type="SAM" id="MobiDB-lite"/>
    </source>
</evidence>
<proteinExistence type="predicted"/>
<dbReference type="Proteomes" id="UP000178723">
    <property type="component" value="Unassembled WGS sequence"/>
</dbReference>
<dbReference type="AlphaFoldDB" id="A0A1F7V6T2"/>
<comment type="caution">
    <text evidence="3">The sequence shown here is derived from an EMBL/GenBank/DDBJ whole genome shotgun (WGS) entry which is preliminary data.</text>
</comment>
<accession>A0A1F7V6T2</accession>
<dbReference type="Gene3D" id="2.60.40.10">
    <property type="entry name" value="Immunoglobulins"/>
    <property type="match status" value="3"/>
</dbReference>
<evidence type="ECO:0000313" key="4">
    <source>
        <dbReference type="Proteomes" id="UP000178723"/>
    </source>
</evidence>
<feature type="non-terminal residue" evidence="3">
    <location>
        <position position="1077"/>
    </location>
</feature>
<feature type="domain" description="Fibronectin type-III" evidence="2">
    <location>
        <begin position="869"/>
        <end position="976"/>
    </location>
</feature>
<dbReference type="InterPro" id="IPR036116">
    <property type="entry name" value="FN3_sf"/>
</dbReference>
<evidence type="ECO:0000313" key="3">
    <source>
        <dbReference type="EMBL" id="OGL86151.1"/>
    </source>
</evidence>
<dbReference type="InterPro" id="IPR003961">
    <property type="entry name" value="FN3_dom"/>
</dbReference>
<dbReference type="STRING" id="1802407.A3I40_03370"/>
<dbReference type="SMART" id="SM00060">
    <property type="entry name" value="FN3"/>
    <property type="match status" value="3"/>
</dbReference>
<evidence type="ECO:0000259" key="2">
    <source>
        <dbReference type="PROSITE" id="PS50853"/>
    </source>
</evidence>
<protein>
    <recommendedName>
        <fullName evidence="2">Fibronectin type-III domain-containing protein</fullName>
    </recommendedName>
</protein>
<dbReference type="EMBL" id="MGEP01000051">
    <property type="protein sequence ID" value="OGL86151.1"/>
    <property type="molecule type" value="Genomic_DNA"/>
</dbReference>
<organism evidence="3 4">
    <name type="scientific">Candidatus Uhrbacteria bacterium RIFCSPLOWO2_02_FULL_48_12</name>
    <dbReference type="NCBI Taxonomy" id="1802407"/>
    <lineage>
        <taxon>Bacteria</taxon>
        <taxon>Candidatus Uhriibacteriota</taxon>
    </lineage>
</organism>
<feature type="compositionally biased region" description="Gly residues" evidence="1">
    <location>
        <begin position="978"/>
        <end position="990"/>
    </location>
</feature>